<keyword evidence="5 9" id="KW-0418">Kinase</keyword>
<dbReference type="Pfam" id="PF08447">
    <property type="entry name" value="PAS_3"/>
    <property type="match status" value="3"/>
</dbReference>
<keyword evidence="6" id="KW-0175">Coiled coil</keyword>
<evidence type="ECO:0000256" key="3">
    <source>
        <dbReference type="ARBA" id="ARBA00022553"/>
    </source>
</evidence>
<evidence type="ECO:0000313" key="10">
    <source>
        <dbReference type="Proteomes" id="UP000717585"/>
    </source>
</evidence>
<dbReference type="InterPro" id="IPR052162">
    <property type="entry name" value="Sensor_kinase/Photoreceptor"/>
</dbReference>
<evidence type="ECO:0000259" key="8">
    <source>
        <dbReference type="PROSITE" id="PS50112"/>
    </source>
</evidence>
<dbReference type="PROSITE" id="PS50112">
    <property type="entry name" value="PAS"/>
    <property type="match status" value="1"/>
</dbReference>
<gene>
    <name evidence="9" type="ORF">J8273_7508</name>
</gene>
<organism evidence="9 10">
    <name type="scientific">Carpediemonas membranifera</name>
    <dbReference type="NCBI Taxonomy" id="201153"/>
    <lineage>
        <taxon>Eukaryota</taxon>
        <taxon>Metamonada</taxon>
        <taxon>Carpediemonas-like organisms</taxon>
        <taxon>Carpediemonas</taxon>
    </lineage>
</organism>
<feature type="domain" description="PAS" evidence="8">
    <location>
        <begin position="564"/>
        <end position="642"/>
    </location>
</feature>
<dbReference type="Pfam" id="PF02518">
    <property type="entry name" value="HATPase_c"/>
    <property type="match status" value="1"/>
</dbReference>
<dbReference type="EMBL" id="JAHDYR010000062">
    <property type="protein sequence ID" value="KAG9391234.1"/>
    <property type="molecule type" value="Genomic_DNA"/>
</dbReference>
<dbReference type="InterPro" id="IPR000014">
    <property type="entry name" value="PAS"/>
</dbReference>
<name>A0A8J6AZV1_9EUKA</name>
<dbReference type="EC" id="2.7.13.3" evidence="2"/>
<dbReference type="CDD" id="cd00130">
    <property type="entry name" value="PAS"/>
    <property type="match status" value="1"/>
</dbReference>
<dbReference type="Gene3D" id="3.30.450.20">
    <property type="entry name" value="PAS domain"/>
    <property type="match status" value="4"/>
</dbReference>
<dbReference type="InterPro" id="IPR036890">
    <property type="entry name" value="HATPase_C_sf"/>
</dbReference>
<dbReference type="InterPro" id="IPR035965">
    <property type="entry name" value="PAS-like_dom_sf"/>
</dbReference>
<evidence type="ECO:0000256" key="4">
    <source>
        <dbReference type="ARBA" id="ARBA00022679"/>
    </source>
</evidence>
<dbReference type="InterPro" id="IPR013655">
    <property type="entry name" value="PAS_fold_3"/>
</dbReference>
<dbReference type="GO" id="GO:0004673">
    <property type="term" value="F:protein histidine kinase activity"/>
    <property type="evidence" value="ECO:0007669"/>
    <property type="project" value="UniProtKB-EC"/>
</dbReference>
<evidence type="ECO:0000256" key="2">
    <source>
        <dbReference type="ARBA" id="ARBA00012438"/>
    </source>
</evidence>
<feature type="domain" description="Histidine kinase" evidence="7">
    <location>
        <begin position="714"/>
        <end position="926"/>
    </location>
</feature>
<protein>
    <recommendedName>
        <fullName evidence="2">histidine kinase</fullName>
        <ecNumber evidence="2">2.7.13.3</ecNumber>
    </recommendedName>
</protein>
<dbReference type="SUPFAM" id="SSF55874">
    <property type="entry name" value="ATPase domain of HSP90 chaperone/DNA topoisomerase II/histidine kinase"/>
    <property type="match status" value="1"/>
</dbReference>
<evidence type="ECO:0000256" key="6">
    <source>
        <dbReference type="SAM" id="Coils"/>
    </source>
</evidence>
<proteinExistence type="predicted"/>
<dbReference type="PANTHER" id="PTHR43304:SF1">
    <property type="entry name" value="PAC DOMAIN-CONTAINING PROTEIN"/>
    <property type="match status" value="1"/>
</dbReference>
<evidence type="ECO:0000259" key="7">
    <source>
        <dbReference type="PROSITE" id="PS50109"/>
    </source>
</evidence>
<dbReference type="SMART" id="SM00387">
    <property type="entry name" value="HATPase_c"/>
    <property type="match status" value="1"/>
</dbReference>
<accession>A0A8J6AZV1</accession>
<dbReference type="Proteomes" id="UP000717585">
    <property type="component" value="Unassembled WGS sequence"/>
</dbReference>
<evidence type="ECO:0000256" key="5">
    <source>
        <dbReference type="ARBA" id="ARBA00022777"/>
    </source>
</evidence>
<sequence>MPPSRSDIIAELEDTEREIRKLEGQLRHTTKDLDLLHSTLHQTPQLVYCELTPSLAILDSNEAFDHDYSSPRHLTSLLDNAWTSLDSEGETGTLEDELDVDGEPHSIEWTITRVLESGRLSRAILTGVDAMRTTTMAAADCLNDIQLFKMLDTFSAGAFWCAEIDGRFPNGARVVYCSKRIEDFYEIPAERICDDTAATWLEPVVPEHKEPTRRAFFDFISGHGEYDVTYRMKGPRSGTVRWVHAVGVRLDADGHRAAFGTVEDVTARVKASQLNAHLQFILDTIRDSLPDIIIMSDVRGFDSTGLTRPIFVTKSFETITGVPMNRVELNKDDDLNHVVDCFHPDEAAWALRRLKAFLAGKGPFCLQHRFVNIRTGEVSHMLTRASVVRDDAGRPVSTVIVSFNRTTEVQVQEVMRRTKFLFERMSDTIDDVFFIADPPNRVIQSHECAAETPSFEFVSTAALTLFGIAAEELCYDPRLWLAAVVREDRARVIEAITSFCNDALLDPTRAKAELTCFIEVDGVEKCILHKVRATVNRRGQPLKFIGSWTDISQLTRNEATLSLMKRQFDMISDNIETVYYMISTQVGCTTFKVLYANKFYETLTGRSREALYQRGSEEWDELVHPDDLVGVQESFYRAMQSAPWSFTYRIVAYGKVRHIINRRMSLTRSGNEVKAVGFIVDITDLVESQQRKNEAQAQMNRAQRLESLGVLAGGVAHEFGNMTAVVMGNADMALDLIGPDDVTAPLFQSIIDTCLKSSAFTSKLLAYSGKGLLQVVDINLTTLVLGMMDFIQASLPAGVKVNWKLSRERTLPCVKGDPSQLRQVVSIIVANGVEAIGTKPGHLTISTGHCQCKGRPCVYLSVADTGVGMDEGVRSHLFDPFVRKEGGKGLSLAAAHGIVSSHGGTVSVRSSLGEGAVFTVRLPCTSETHTTDLENGAGMMVA</sequence>
<dbReference type="AlphaFoldDB" id="A0A8J6AZV1"/>
<dbReference type="Gene3D" id="3.30.565.10">
    <property type="entry name" value="Histidine kinase-like ATPase, C-terminal domain"/>
    <property type="match status" value="1"/>
</dbReference>
<dbReference type="PANTHER" id="PTHR43304">
    <property type="entry name" value="PHYTOCHROME-LIKE PROTEIN CPH1"/>
    <property type="match status" value="1"/>
</dbReference>
<dbReference type="InterPro" id="IPR005467">
    <property type="entry name" value="His_kinase_dom"/>
</dbReference>
<comment type="caution">
    <text evidence="9">The sequence shown here is derived from an EMBL/GenBank/DDBJ whole genome shotgun (WGS) entry which is preliminary data.</text>
</comment>
<keyword evidence="10" id="KW-1185">Reference proteome</keyword>
<feature type="coiled-coil region" evidence="6">
    <location>
        <begin position="5"/>
        <end position="32"/>
    </location>
</feature>
<keyword evidence="3" id="KW-0597">Phosphoprotein</keyword>
<comment type="catalytic activity">
    <reaction evidence="1">
        <text>ATP + protein L-histidine = ADP + protein N-phospho-L-histidine.</text>
        <dbReference type="EC" id="2.7.13.3"/>
    </reaction>
</comment>
<dbReference type="PRINTS" id="PR00344">
    <property type="entry name" value="BCTRLSENSOR"/>
</dbReference>
<dbReference type="NCBIfam" id="TIGR00229">
    <property type="entry name" value="sensory_box"/>
    <property type="match status" value="1"/>
</dbReference>
<dbReference type="InterPro" id="IPR003594">
    <property type="entry name" value="HATPase_dom"/>
</dbReference>
<dbReference type="InterPro" id="IPR004358">
    <property type="entry name" value="Sig_transdc_His_kin-like_C"/>
</dbReference>
<evidence type="ECO:0000313" key="9">
    <source>
        <dbReference type="EMBL" id="KAG9391234.1"/>
    </source>
</evidence>
<reference evidence="9" key="1">
    <citation type="submission" date="2021-05" db="EMBL/GenBank/DDBJ databases">
        <title>A free-living protist that lacks canonical eukaryotic 1 DNA replication and segregation systems.</title>
        <authorList>
            <person name="Salas-Leiva D.E."/>
            <person name="Tromer E.C."/>
            <person name="Curtis B.A."/>
            <person name="Jerlstrom-Hultqvist J."/>
            <person name="Kolisko M."/>
            <person name="Yi Z."/>
            <person name="Salas-Leiva J.S."/>
            <person name="Gallot-Lavallee L."/>
            <person name="Kops G.J.P.L."/>
            <person name="Archibald J.M."/>
            <person name="Simpson A.G.B."/>
            <person name="Roger A.J."/>
        </authorList>
    </citation>
    <scope>NUCLEOTIDE SEQUENCE</scope>
    <source>
        <strain evidence="9">BICM</strain>
    </source>
</reference>
<dbReference type="OrthoDB" id="60033at2759"/>
<keyword evidence="4" id="KW-0808">Transferase</keyword>
<dbReference type="SUPFAM" id="SSF55785">
    <property type="entry name" value="PYP-like sensor domain (PAS domain)"/>
    <property type="match status" value="4"/>
</dbReference>
<dbReference type="PROSITE" id="PS50109">
    <property type="entry name" value="HIS_KIN"/>
    <property type="match status" value="1"/>
</dbReference>
<dbReference type="Gene3D" id="1.10.287.130">
    <property type="match status" value="1"/>
</dbReference>
<evidence type="ECO:0000256" key="1">
    <source>
        <dbReference type="ARBA" id="ARBA00000085"/>
    </source>
</evidence>